<dbReference type="AlphaFoldDB" id="A0A2H0XYT7"/>
<dbReference type="EMBL" id="PEYM01000089">
    <property type="protein sequence ID" value="PIS29328.1"/>
    <property type="molecule type" value="Genomic_DNA"/>
</dbReference>
<reference evidence="2 3" key="1">
    <citation type="submission" date="2017-09" db="EMBL/GenBank/DDBJ databases">
        <title>Depth-based differentiation of microbial function through sediment-hosted aquifers and enrichment of novel symbionts in the deep terrestrial subsurface.</title>
        <authorList>
            <person name="Probst A.J."/>
            <person name="Ladd B."/>
            <person name="Jarett J.K."/>
            <person name="Geller-Mcgrath D.E."/>
            <person name="Sieber C.M."/>
            <person name="Emerson J.B."/>
            <person name="Anantharaman K."/>
            <person name="Thomas B.C."/>
            <person name="Malmstrom R."/>
            <person name="Stieglmeier M."/>
            <person name="Klingl A."/>
            <person name="Woyke T."/>
            <person name="Ryan C.M."/>
            <person name="Banfield J.F."/>
        </authorList>
    </citation>
    <scope>NUCLEOTIDE SEQUENCE [LARGE SCALE GENOMIC DNA]</scope>
    <source>
        <strain evidence="2">CG08_land_8_20_14_0_20_45_16</strain>
    </source>
</reference>
<protein>
    <submittedName>
        <fullName evidence="2">Uncharacterized protein</fullName>
    </submittedName>
</protein>
<organism evidence="2 3">
    <name type="scientific">Candidatus Saganbacteria bacterium CG08_land_8_20_14_0_20_45_16</name>
    <dbReference type="NCBI Taxonomy" id="2014293"/>
    <lineage>
        <taxon>Bacteria</taxon>
        <taxon>Bacillati</taxon>
        <taxon>Saganbacteria</taxon>
    </lineage>
</organism>
<dbReference type="InterPro" id="IPR023614">
    <property type="entry name" value="Porin_dom_sf"/>
</dbReference>
<evidence type="ECO:0000313" key="2">
    <source>
        <dbReference type="EMBL" id="PIS29328.1"/>
    </source>
</evidence>
<evidence type="ECO:0000313" key="3">
    <source>
        <dbReference type="Proteomes" id="UP000231343"/>
    </source>
</evidence>
<keyword evidence="1" id="KW-0732">Signal</keyword>
<dbReference type="Pfam" id="PF07396">
    <property type="entry name" value="Porin_O_P"/>
    <property type="match status" value="1"/>
</dbReference>
<sequence>MKKISALFVLVLFVLSTAGLALDLSSLKVNGDFRARYTMNQNATNDTFTVARARIKISGNVTDDLFVVVQPDFAGLSLATPAVTLADAYGQLNMGAIKVRAGQFLVPFAYDSGAYKTIIYPSHYNVIVADRDFGMALLGKVSEASFMASLTNGNRSGQDSNKSKDIAARVILPTPVAEVGVSGYYGTGSTATTLQSYGAYLKSAIAQNDVIAEYVGGDSWGGTPGISTKISNAYLQISKKIGDLEPLVQYEIYDVDTSVANNAVNTLTVGLNKYLDEKSRLMINYNMIGEETVSVDNNTLVLQARVVI</sequence>
<dbReference type="InterPro" id="IPR010870">
    <property type="entry name" value="Porin_O/P"/>
</dbReference>
<gene>
    <name evidence="2" type="ORF">COT42_05720</name>
</gene>
<proteinExistence type="predicted"/>
<feature type="signal peptide" evidence="1">
    <location>
        <begin position="1"/>
        <end position="21"/>
    </location>
</feature>
<feature type="chain" id="PRO_5013648353" evidence="1">
    <location>
        <begin position="22"/>
        <end position="308"/>
    </location>
</feature>
<evidence type="ECO:0000256" key="1">
    <source>
        <dbReference type="SAM" id="SignalP"/>
    </source>
</evidence>
<dbReference type="Proteomes" id="UP000231343">
    <property type="component" value="Unassembled WGS sequence"/>
</dbReference>
<dbReference type="Gene3D" id="2.40.160.10">
    <property type="entry name" value="Porin"/>
    <property type="match status" value="1"/>
</dbReference>
<accession>A0A2H0XYT7</accession>
<name>A0A2H0XYT7_UNCSA</name>
<dbReference type="SUPFAM" id="SSF56935">
    <property type="entry name" value="Porins"/>
    <property type="match status" value="1"/>
</dbReference>
<comment type="caution">
    <text evidence="2">The sequence shown here is derived from an EMBL/GenBank/DDBJ whole genome shotgun (WGS) entry which is preliminary data.</text>
</comment>